<keyword evidence="9" id="KW-1185">Reference proteome</keyword>
<keyword evidence="5 6" id="KW-0472">Membrane</keyword>
<accession>A0A165Z7U0</accession>
<dbReference type="InterPro" id="IPR042094">
    <property type="entry name" value="T2SS_GspF_sf"/>
</dbReference>
<dbReference type="RefSeq" id="WP_084269678.1">
    <property type="nucleotide sequence ID" value="NZ_LWMV01000215.1"/>
</dbReference>
<dbReference type="STRING" id="49547.MBCUR_18140"/>
<evidence type="ECO:0000256" key="6">
    <source>
        <dbReference type="SAM" id="Phobius"/>
    </source>
</evidence>
<evidence type="ECO:0000313" key="8">
    <source>
        <dbReference type="EMBL" id="KZX10361.1"/>
    </source>
</evidence>
<evidence type="ECO:0000313" key="9">
    <source>
        <dbReference type="Proteomes" id="UP000077245"/>
    </source>
</evidence>
<dbReference type="EMBL" id="LWMV01000215">
    <property type="protein sequence ID" value="KZX10361.1"/>
    <property type="molecule type" value="Genomic_DNA"/>
</dbReference>
<comment type="caution">
    <text evidence="8">The sequence shown here is derived from an EMBL/GenBank/DDBJ whole genome shotgun (WGS) entry which is preliminary data.</text>
</comment>
<dbReference type="AlphaFoldDB" id="A0A165Z7U0"/>
<keyword evidence="4 6" id="KW-1133">Transmembrane helix</keyword>
<dbReference type="PANTHER" id="PTHR35402:SF1">
    <property type="entry name" value="TYPE II SECRETION SYSTEM PROTEIN GSPF DOMAIN-CONTAINING PROTEIN"/>
    <property type="match status" value="1"/>
</dbReference>
<evidence type="ECO:0000256" key="3">
    <source>
        <dbReference type="ARBA" id="ARBA00022692"/>
    </source>
</evidence>
<protein>
    <submittedName>
        <fullName evidence="8">Bacterial type II secretion system protein F domain protein</fullName>
    </submittedName>
</protein>
<comment type="subcellular location">
    <subcellularLocation>
        <location evidence="1">Cell membrane</location>
        <topology evidence="1">Multi-pass membrane protein</topology>
    </subcellularLocation>
</comment>
<organism evidence="8 9">
    <name type="scientific">Methanobrevibacter curvatus</name>
    <dbReference type="NCBI Taxonomy" id="49547"/>
    <lineage>
        <taxon>Archaea</taxon>
        <taxon>Methanobacteriati</taxon>
        <taxon>Methanobacteriota</taxon>
        <taxon>Methanomada group</taxon>
        <taxon>Methanobacteria</taxon>
        <taxon>Methanobacteriales</taxon>
        <taxon>Methanobacteriaceae</taxon>
        <taxon>Methanobrevibacter</taxon>
    </lineage>
</organism>
<evidence type="ECO:0000256" key="4">
    <source>
        <dbReference type="ARBA" id="ARBA00022989"/>
    </source>
</evidence>
<evidence type="ECO:0000256" key="2">
    <source>
        <dbReference type="ARBA" id="ARBA00022475"/>
    </source>
</evidence>
<evidence type="ECO:0000256" key="1">
    <source>
        <dbReference type="ARBA" id="ARBA00004651"/>
    </source>
</evidence>
<evidence type="ECO:0000256" key="5">
    <source>
        <dbReference type="ARBA" id="ARBA00023136"/>
    </source>
</evidence>
<dbReference type="InterPro" id="IPR018076">
    <property type="entry name" value="T2SS_GspF_dom"/>
</dbReference>
<sequence>MTLNKINEKLKEIETINEKINEKFCTKIIKKFINKKYLEKFNEILIFSGLNVKLSKLLFNLTILTFLLTFLSITISWIFNLNLILSILSSIFTPTISLMVFLQFKKEKRIEKIENSIPDFLRQIASMLRVGMGFENAMDELSKYENEPLYDEIKRSVTEIKMGENFENSIMKIPKRLKSLDLERSFKLILEGRKSGGNLADTIDSVAGDLRTVNQIKKERKSTVMMSVMFLIISAVIAAPFALGMVGVYSSFLNNLGKENPLVETGLMAASAYIIIHSTLVGFIIGTILYGKFLKGIKFSIALVISSYSIFYIISTFGSSFLSLTI</sequence>
<gene>
    <name evidence="8" type="ORF">MBCUR_18140</name>
</gene>
<dbReference type="Gene3D" id="1.20.81.30">
    <property type="entry name" value="Type II secretion system (T2SS), domain F"/>
    <property type="match status" value="1"/>
</dbReference>
<feature type="transmembrane region" description="Helical" evidence="6">
    <location>
        <begin position="84"/>
        <end position="102"/>
    </location>
</feature>
<dbReference type="Proteomes" id="UP000077245">
    <property type="component" value="Unassembled WGS sequence"/>
</dbReference>
<feature type="transmembrane region" description="Helical" evidence="6">
    <location>
        <begin position="270"/>
        <end position="290"/>
    </location>
</feature>
<feature type="domain" description="Type II secretion system protein GspF" evidence="7">
    <location>
        <begin position="120"/>
        <end position="246"/>
    </location>
</feature>
<keyword evidence="2" id="KW-1003">Cell membrane</keyword>
<feature type="transmembrane region" description="Helical" evidence="6">
    <location>
        <begin position="302"/>
        <end position="324"/>
    </location>
</feature>
<name>A0A165Z7U0_9EURY</name>
<proteinExistence type="predicted"/>
<reference evidence="8 9" key="1">
    <citation type="submission" date="2016-04" db="EMBL/GenBank/DDBJ databases">
        <title>Genome sequence of Methanobrevibacter curvatus DSM 11111.</title>
        <authorList>
            <person name="Poehlein A."/>
            <person name="Seedorf H."/>
            <person name="Daniel R."/>
        </authorList>
    </citation>
    <scope>NUCLEOTIDE SEQUENCE [LARGE SCALE GENOMIC DNA]</scope>
    <source>
        <strain evidence="8 9">DSM 11111</strain>
    </source>
</reference>
<evidence type="ECO:0000259" key="7">
    <source>
        <dbReference type="Pfam" id="PF00482"/>
    </source>
</evidence>
<feature type="transmembrane region" description="Helical" evidence="6">
    <location>
        <begin position="224"/>
        <end position="250"/>
    </location>
</feature>
<dbReference type="PATRIC" id="fig|49547.3.peg.1915"/>
<dbReference type="GO" id="GO:0005886">
    <property type="term" value="C:plasma membrane"/>
    <property type="evidence" value="ECO:0007669"/>
    <property type="project" value="UniProtKB-SubCell"/>
</dbReference>
<dbReference type="PANTHER" id="PTHR35402">
    <property type="entry name" value="INTEGRAL MEMBRANE PROTEIN-RELATED"/>
    <property type="match status" value="1"/>
</dbReference>
<dbReference type="OrthoDB" id="77962at2157"/>
<dbReference type="Pfam" id="PF00482">
    <property type="entry name" value="T2SSF"/>
    <property type="match status" value="1"/>
</dbReference>
<dbReference type="InterPro" id="IPR056569">
    <property type="entry name" value="ArlJ-like"/>
</dbReference>
<keyword evidence="3 6" id="KW-0812">Transmembrane</keyword>
<feature type="transmembrane region" description="Helical" evidence="6">
    <location>
        <begin position="57"/>
        <end position="78"/>
    </location>
</feature>